<dbReference type="PROSITE" id="PS51085">
    <property type="entry name" value="2FE2S_FER_2"/>
    <property type="match status" value="1"/>
</dbReference>
<dbReference type="Gene3D" id="3.10.20.30">
    <property type="match status" value="1"/>
</dbReference>
<keyword evidence="8" id="KW-1185">Reference proteome</keyword>
<keyword evidence="3" id="KW-0560">Oxidoreductase</keyword>
<keyword evidence="2" id="KW-0479">Metal-binding</keyword>
<dbReference type="InterPro" id="IPR036010">
    <property type="entry name" value="2Fe-2S_ferredoxin-like_sf"/>
</dbReference>
<evidence type="ECO:0000313" key="7">
    <source>
        <dbReference type="EMBL" id="QMU30546.1"/>
    </source>
</evidence>
<feature type="domain" description="2Fe-2S ferredoxin-type" evidence="6">
    <location>
        <begin position="1"/>
        <end position="75"/>
    </location>
</feature>
<evidence type="ECO:0000256" key="4">
    <source>
        <dbReference type="ARBA" id="ARBA00023004"/>
    </source>
</evidence>
<dbReference type="SUPFAM" id="SSF54292">
    <property type="entry name" value="2Fe-2S ferredoxin-like"/>
    <property type="match status" value="1"/>
</dbReference>
<dbReference type="SUPFAM" id="SSF47741">
    <property type="entry name" value="CO dehydrogenase ISP C-domain like"/>
    <property type="match status" value="1"/>
</dbReference>
<dbReference type="EMBL" id="CP055153">
    <property type="protein sequence ID" value="QMU30546.1"/>
    <property type="molecule type" value="Genomic_DNA"/>
</dbReference>
<dbReference type="InterPro" id="IPR001041">
    <property type="entry name" value="2Fe-2S_ferredoxin-type"/>
</dbReference>
<keyword evidence="1" id="KW-0001">2Fe-2S</keyword>
<evidence type="ECO:0000313" key="8">
    <source>
        <dbReference type="Proteomes" id="UP000514509"/>
    </source>
</evidence>
<dbReference type="InterPro" id="IPR051452">
    <property type="entry name" value="Diverse_Oxidoreductases"/>
</dbReference>
<evidence type="ECO:0000259" key="6">
    <source>
        <dbReference type="PROSITE" id="PS51085"/>
    </source>
</evidence>
<dbReference type="Pfam" id="PF01799">
    <property type="entry name" value="Fer2_2"/>
    <property type="match status" value="1"/>
</dbReference>
<dbReference type="PANTHER" id="PTHR44379">
    <property type="entry name" value="OXIDOREDUCTASE WITH IRON-SULFUR SUBUNIT"/>
    <property type="match status" value="1"/>
</dbReference>
<dbReference type="Pfam" id="PF00111">
    <property type="entry name" value="Fer2"/>
    <property type="match status" value="1"/>
</dbReference>
<evidence type="ECO:0000256" key="3">
    <source>
        <dbReference type="ARBA" id="ARBA00023002"/>
    </source>
</evidence>
<dbReference type="InterPro" id="IPR002888">
    <property type="entry name" value="2Fe-2S-bd"/>
</dbReference>
<dbReference type="FunFam" id="3.10.20.30:FF:000020">
    <property type="entry name" value="Xanthine dehydrogenase iron-sulfur subunit"/>
    <property type="match status" value="1"/>
</dbReference>
<reference evidence="7 8" key="1">
    <citation type="submission" date="2020-08" db="EMBL/GenBank/DDBJ databases">
        <title>Adhaeribacter dokdonensis sp. nov., isolated from the rhizosphere of Elymus tsukushiensis, a plant native to the Dokdo Islands, Republic of Korea.</title>
        <authorList>
            <person name="Ghim S.Y."/>
        </authorList>
    </citation>
    <scope>NUCLEOTIDE SEQUENCE [LARGE SCALE GENOMIC DNA]</scope>
    <source>
        <strain evidence="7 8">KUDC8001</strain>
    </source>
</reference>
<dbReference type="InterPro" id="IPR006058">
    <property type="entry name" value="2Fe2S_fd_BS"/>
</dbReference>
<dbReference type="RefSeq" id="WP_182412992.1">
    <property type="nucleotide sequence ID" value="NZ_CP055153.1"/>
</dbReference>
<dbReference type="Gene3D" id="1.10.150.120">
    <property type="entry name" value="[2Fe-2S]-binding domain"/>
    <property type="match status" value="1"/>
</dbReference>
<gene>
    <name evidence="7" type="ORF">HUW48_22090</name>
</gene>
<evidence type="ECO:0000256" key="2">
    <source>
        <dbReference type="ARBA" id="ARBA00022723"/>
    </source>
</evidence>
<dbReference type="CDD" id="cd00207">
    <property type="entry name" value="fer2"/>
    <property type="match status" value="1"/>
</dbReference>
<dbReference type="InterPro" id="IPR036884">
    <property type="entry name" value="2Fe-2S-bd_dom_sf"/>
</dbReference>
<evidence type="ECO:0000256" key="1">
    <source>
        <dbReference type="ARBA" id="ARBA00022714"/>
    </source>
</evidence>
<dbReference type="AlphaFoldDB" id="A0A7L7LCH5"/>
<evidence type="ECO:0000256" key="5">
    <source>
        <dbReference type="ARBA" id="ARBA00023014"/>
    </source>
</evidence>
<keyword evidence="5" id="KW-0411">Iron-sulfur</keyword>
<dbReference type="InterPro" id="IPR012675">
    <property type="entry name" value="Beta-grasp_dom_sf"/>
</dbReference>
<dbReference type="KEGG" id="add:HUW48_22090"/>
<dbReference type="Proteomes" id="UP000514509">
    <property type="component" value="Chromosome"/>
</dbReference>
<dbReference type="GO" id="GO:0051537">
    <property type="term" value="F:2 iron, 2 sulfur cluster binding"/>
    <property type="evidence" value="ECO:0007669"/>
    <property type="project" value="UniProtKB-KW"/>
</dbReference>
<protein>
    <submittedName>
        <fullName evidence="7">(2Fe-2S)-binding protein</fullName>
    </submittedName>
</protein>
<organism evidence="7 8">
    <name type="scientific">Adhaeribacter radiodurans</name>
    <dbReference type="NCBI Taxonomy" id="2745197"/>
    <lineage>
        <taxon>Bacteria</taxon>
        <taxon>Pseudomonadati</taxon>
        <taxon>Bacteroidota</taxon>
        <taxon>Cytophagia</taxon>
        <taxon>Cytophagales</taxon>
        <taxon>Hymenobacteraceae</taxon>
        <taxon>Adhaeribacter</taxon>
    </lineage>
</organism>
<dbReference type="GO" id="GO:0046872">
    <property type="term" value="F:metal ion binding"/>
    <property type="evidence" value="ECO:0007669"/>
    <property type="project" value="UniProtKB-KW"/>
</dbReference>
<sequence length="150" mass="16236">MELQINGVKRLSQAAPETSLLSVLRDEFDLTGTKYGCGEGQCGACTVLLEGKAIRSCRTPISSLTGKEITTIEGLEKNGRLHPVQEAYLKVDVFQCGYCASGMVLSTVALLKNNPHPTQEQIINFMNGNICRCGTYPRIIQAIQEAASQA</sequence>
<dbReference type="PANTHER" id="PTHR44379:SF2">
    <property type="entry name" value="BLR6218 PROTEIN"/>
    <property type="match status" value="1"/>
</dbReference>
<keyword evidence="4" id="KW-0408">Iron</keyword>
<dbReference type="PROSITE" id="PS00197">
    <property type="entry name" value="2FE2S_FER_1"/>
    <property type="match status" value="1"/>
</dbReference>
<proteinExistence type="predicted"/>
<name>A0A7L7LCH5_9BACT</name>
<accession>A0A7L7LCH5</accession>
<dbReference type="GO" id="GO:0016491">
    <property type="term" value="F:oxidoreductase activity"/>
    <property type="evidence" value="ECO:0007669"/>
    <property type="project" value="UniProtKB-KW"/>
</dbReference>